<dbReference type="EMBL" id="JAAALK010000289">
    <property type="protein sequence ID" value="KAG8048435.1"/>
    <property type="molecule type" value="Genomic_DNA"/>
</dbReference>
<protein>
    <submittedName>
        <fullName evidence="2">Uncharacterized protein</fullName>
    </submittedName>
</protein>
<evidence type="ECO:0000313" key="2">
    <source>
        <dbReference type="EMBL" id="KAG8048435.1"/>
    </source>
</evidence>
<gene>
    <name evidence="2" type="ORF">GUJ93_ZPchr0009g2174</name>
</gene>
<feature type="compositionally biased region" description="Basic residues" evidence="1">
    <location>
        <begin position="129"/>
        <end position="141"/>
    </location>
</feature>
<evidence type="ECO:0000313" key="3">
    <source>
        <dbReference type="Proteomes" id="UP000729402"/>
    </source>
</evidence>
<accession>A0A8J5V2E0</accession>
<dbReference type="Proteomes" id="UP000729402">
    <property type="component" value="Unassembled WGS sequence"/>
</dbReference>
<reference evidence="2" key="2">
    <citation type="submission" date="2021-02" db="EMBL/GenBank/DDBJ databases">
        <authorList>
            <person name="Kimball J.A."/>
            <person name="Haas M.W."/>
            <person name="Macchietto M."/>
            <person name="Kono T."/>
            <person name="Duquette J."/>
            <person name="Shao M."/>
        </authorList>
    </citation>
    <scope>NUCLEOTIDE SEQUENCE</scope>
    <source>
        <tissue evidence="2">Fresh leaf tissue</tissue>
    </source>
</reference>
<organism evidence="2 3">
    <name type="scientific">Zizania palustris</name>
    <name type="common">Northern wild rice</name>
    <dbReference type="NCBI Taxonomy" id="103762"/>
    <lineage>
        <taxon>Eukaryota</taxon>
        <taxon>Viridiplantae</taxon>
        <taxon>Streptophyta</taxon>
        <taxon>Embryophyta</taxon>
        <taxon>Tracheophyta</taxon>
        <taxon>Spermatophyta</taxon>
        <taxon>Magnoliopsida</taxon>
        <taxon>Liliopsida</taxon>
        <taxon>Poales</taxon>
        <taxon>Poaceae</taxon>
        <taxon>BOP clade</taxon>
        <taxon>Oryzoideae</taxon>
        <taxon>Oryzeae</taxon>
        <taxon>Zizaniinae</taxon>
        <taxon>Zizania</taxon>
    </lineage>
</organism>
<name>A0A8J5V2E0_ZIZPA</name>
<evidence type="ECO:0000256" key="1">
    <source>
        <dbReference type="SAM" id="MobiDB-lite"/>
    </source>
</evidence>
<reference evidence="2" key="1">
    <citation type="journal article" date="2021" name="bioRxiv">
        <title>Whole Genome Assembly and Annotation of Northern Wild Rice, Zizania palustris L., Supports a Whole Genome Duplication in the Zizania Genus.</title>
        <authorList>
            <person name="Haas M."/>
            <person name="Kono T."/>
            <person name="Macchietto M."/>
            <person name="Millas R."/>
            <person name="McGilp L."/>
            <person name="Shao M."/>
            <person name="Duquette J."/>
            <person name="Hirsch C.N."/>
            <person name="Kimball J."/>
        </authorList>
    </citation>
    <scope>NUCLEOTIDE SEQUENCE</scope>
    <source>
        <tissue evidence="2">Fresh leaf tissue</tissue>
    </source>
</reference>
<dbReference type="AlphaFoldDB" id="A0A8J5V2E0"/>
<feature type="region of interest" description="Disordered" evidence="1">
    <location>
        <begin position="110"/>
        <end position="141"/>
    </location>
</feature>
<keyword evidence="3" id="KW-1185">Reference proteome</keyword>
<sequence length="141" mass="15296">MNRAPACMRHAPRVLLPPCAPPVHPAPWAPPLHLRAWVPPCNRLRRMLRQRVGPSARFFIPPMTAAARAPAMHASHASLSSSSARTSSSSPPYFSPRVSSRVLFSPGSLCADPALDAPETQDQSTQPHGRGRTRAMRAARP</sequence>
<feature type="region of interest" description="Disordered" evidence="1">
    <location>
        <begin position="69"/>
        <end position="94"/>
    </location>
</feature>
<proteinExistence type="predicted"/>
<comment type="caution">
    <text evidence="2">The sequence shown here is derived from an EMBL/GenBank/DDBJ whole genome shotgun (WGS) entry which is preliminary data.</text>
</comment>